<keyword evidence="2" id="KW-1185">Reference proteome</keyword>
<organism evidence="1 2">
    <name type="scientific">Pyropia yezoensis</name>
    <name type="common">Susabi-nori</name>
    <name type="synonym">Porphyra yezoensis</name>
    <dbReference type="NCBI Taxonomy" id="2788"/>
    <lineage>
        <taxon>Eukaryota</taxon>
        <taxon>Rhodophyta</taxon>
        <taxon>Bangiophyceae</taxon>
        <taxon>Bangiales</taxon>
        <taxon>Bangiaceae</taxon>
        <taxon>Pyropia</taxon>
    </lineage>
</organism>
<evidence type="ECO:0000313" key="1">
    <source>
        <dbReference type="EMBL" id="KAK1866271.1"/>
    </source>
</evidence>
<dbReference type="Proteomes" id="UP000798662">
    <property type="component" value="Chromosome 2"/>
</dbReference>
<gene>
    <name evidence="1" type="ORF">I4F81_008791</name>
</gene>
<proteinExistence type="predicted"/>
<accession>A0ACC3C947</accession>
<dbReference type="EMBL" id="CM020619">
    <property type="protein sequence ID" value="KAK1866271.1"/>
    <property type="molecule type" value="Genomic_DNA"/>
</dbReference>
<comment type="caution">
    <text evidence="1">The sequence shown here is derived from an EMBL/GenBank/DDBJ whole genome shotgun (WGS) entry which is preliminary data.</text>
</comment>
<reference evidence="1" key="1">
    <citation type="submission" date="2019-11" db="EMBL/GenBank/DDBJ databases">
        <title>Nori genome reveals adaptations in red seaweeds to the harsh intertidal environment.</title>
        <authorList>
            <person name="Wang D."/>
            <person name="Mao Y."/>
        </authorList>
    </citation>
    <scope>NUCLEOTIDE SEQUENCE</scope>
    <source>
        <tissue evidence="1">Gametophyte</tissue>
    </source>
</reference>
<protein>
    <submittedName>
        <fullName evidence="1">Uncharacterized protein</fullName>
    </submittedName>
</protein>
<evidence type="ECO:0000313" key="2">
    <source>
        <dbReference type="Proteomes" id="UP000798662"/>
    </source>
</evidence>
<name>A0ACC3C947_PYRYE</name>
<sequence length="334" mass="34138">MDAPDASGAAGIEKDRERDYIQFFVDLGINDEQKGVFLAGLLRNYHIAAAKLDKHLVGYSAARVVNVGMAFAYRHFEINSLASANAQVLHDLSKKAASADAIVEVVNAGTTPGDFVAPGGLVIGANNPPPDSAQKREGSSAGGQGPAAGNGGGSELRKVNVNAEPGGDDGPSQIDKGASGESRTVVIGDTPGRGPQSDVKAAAGGEGEGLAPVKKVAGVSTVTGVTRAGGSSASGKANSTLVVPMPTSGSQKPHVVRVAPINLLRTTQPRIYLTGEPLAAVKLVLSTIADREDIDDAARELMTDSVLFYARNNSSRRTVQAALSGGLMETSAES</sequence>